<evidence type="ECO:0000313" key="4">
    <source>
        <dbReference type="Proteomes" id="UP000267794"/>
    </source>
</evidence>
<gene>
    <name evidence="1" type="ORF">BC335_1937</name>
    <name evidence="3" type="ORF">BDKNPLJD_00992</name>
    <name evidence="2" type="ORF">LHEJCM1062_04660</name>
</gene>
<organism evidence="3">
    <name type="scientific">Lactobacillus helveticus</name>
    <name type="common">Lactobacillus suntoryeus</name>
    <dbReference type="NCBI Taxonomy" id="1587"/>
    <lineage>
        <taxon>Bacteria</taxon>
        <taxon>Bacillati</taxon>
        <taxon>Bacillota</taxon>
        <taxon>Bacilli</taxon>
        <taxon>Lactobacillales</taxon>
        <taxon>Lactobacillaceae</taxon>
        <taxon>Lactobacillus</taxon>
    </lineage>
</organism>
<sequence>MNKLTKLTAGAAPIGALAIGTVACSNDITEDYYEKNYQPLFNWCYRHFDRYIFDYFLD</sequence>
<protein>
    <recommendedName>
        <fullName evidence="5">Lipoprotein</fullName>
    </recommendedName>
</protein>
<dbReference type="EMBL" id="OGTV01000054">
    <property type="protein sequence ID" value="SPB24106.1"/>
    <property type="molecule type" value="Genomic_DNA"/>
</dbReference>
<reference evidence="1 4" key="1">
    <citation type="submission" date="2016-10" db="EMBL/GenBank/DDBJ databases">
        <title>Complete genomic sequencing of Lactobacillus helveticus LH99 and comparative genome analysis.</title>
        <authorList>
            <person name="Li N."/>
            <person name="You C."/>
            <person name="Liu Z."/>
        </authorList>
    </citation>
    <scope>NUCLEOTIDE SEQUENCE [LARGE SCALE GENOMIC DNA]</scope>
    <source>
        <strain evidence="1 4">LH99</strain>
    </source>
</reference>
<dbReference type="Proteomes" id="UP000267794">
    <property type="component" value="Chromosome"/>
</dbReference>
<evidence type="ECO:0000313" key="1">
    <source>
        <dbReference type="EMBL" id="AYE62306.1"/>
    </source>
</evidence>
<evidence type="ECO:0000313" key="3">
    <source>
        <dbReference type="EMBL" id="SPB24106.1"/>
    </source>
</evidence>
<dbReference type="EMBL" id="BLYV01000099">
    <property type="protein sequence ID" value="GFP12594.1"/>
    <property type="molecule type" value="Genomic_DNA"/>
</dbReference>
<dbReference type="EMBL" id="CP017982">
    <property type="protein sequence ID" value="AYE62306.1"/>
    <property type="molecule type" value="Genomic_DNA"/>
</dbReference>
<dbReference type="AlphaFoldDB" id="A0A2X0R2K4"/>
<evidence type="ECO:0008006" key="5">
    <source>
        <dbReference type="Google" id="ProtNLM"/>
    </source>
</evidence>
<proteinExistence type="predicted"/>
<reference evidence="3" key="2">
    <citation type="submission" date="2018-01" db="EMBL/GenBank/DDBJ databases">
        <authorList>
            <person name="Gaut B.S."/>
            <person name="Morton B.R."/>
            <person name="Clegg M.T."/>
            <person name="Duvall M.R."/>
        </authorList>
    </citation>
    <scope>NUCLEOTIDE SEQUENCE</scope>
    <source>
        <strain evidence="3">Lactobacillus helveticus</strain>
    </source>
</reference>
<name>A0A2X0R2K4_LACHE</name>
<dbReference type="Proteomes" id="UP000630086">
    <property type="component" value="Unassembled WGS sequence"/>
</dbReference>
<dbReference type="PROSITE" id="PS51257">
    <property type="entry name" value="PROKAR_LIPOPROTEIN"/>
    <property type="match status" value="1"/>
</dbReference>
<dbReference type="RefSeq" id="WP_003629972.1">
    <property type="nucleotide sequence ID" value="NZ_AP023028.1"/>
</dbReference>
<reference evidence="2" key="3">
    <citation type="submission" date="2020-07" db="EMBL/GenBank/DDBJ databases">
        <title>Draft genome sequence of Lactobacillus helveticus strain JCM 1062.</title>
        <authorList>
            <person name="Endo A."/>
            <person name="Maeno S."/>
            <person name="Kido Y."/>
        </authorList>
    </citation>
    <scope>NUCLEOTIDE SEQUENCE</scope>
    <source>
        <strain evidence="2">JCM 1062</strain>
    </source>
</reference>
<accession>A0A2X0R2K4</accession>
<evidence type="ECO:0000313" key="2">
    <source>
        <dbReference type="EMBL" id="GFP12594.1"/>
    </source>
</evidence>